<protein>
    <recommendedName>
        <fullName evidence="4">Serine hydrolase</fullName>
    </recommendedName>
</protein>
<sequence>MNRGISAALTLALPLCAFPGHSAAAERPSSNDLLRQGYQPVAAGRLTMKRIFVVVPRWTGFTTLDDQIVSMAGEGKVPGGSLKPYWAAMVLS</sequence>
<proteinExistence type="predicted"/>
<accession>A0ABR6C293</accession>
<evidence type="ECO:0000256" key="1">
    <source>
        <dbReference type="SAM" id="SignalP"/>
    </source>
</evidence>
<dbReference type="EMBL" id="JACJHZ010000003">
    <property type="protein sequence ID" value="MBA9019105.1"/>
    <property type="molecule type" value="Genomic_DNA"/>
</dbReference>
<evidence type="ECO:0008006" key="4">
    <source>
        <dbReference type="Google" id="ProtNLM"/>
    </source>
</evidence>
<name>A0ABR6C293_9HYPH</name>
<feature type="chain" id="PRO_5045360995" description="Serine hydrolase" evidence="1">
    <location>
        <begin position="25"/>
        <end position="92"/>
    </location>
</feature>
<dbReference type="Proteomes" id="UP000587524">
    <property type="component" value="Unassembled WGS sequence"/>
</dbReference>
<keyword evidence="3" id="KW-1185">Reference proteome</keyword>
<evidence type="ECO:0000313" key="3">
    <source>
        <dbReference type="Proteomes" id="UP000587524"/>
    </source>
</evidence>
<organism evidence="2 3">
    <name type="scientific">Aminobacter ciceronei</name>
    <dbReference type="NCBI Taxonomy" id="150723"/>
    <lineage>
        <taxon>Bacteria</taxon>
        <taxon>Pseudomonadati</taxon>
        <taxon>Pseudomonadota</taxon>
        <taxon>Alphaproteobacteria</taxon>
        <taxon>Hyphomicrobiales</taxon>
        <taxon>Phyllobacteriaceae</taxon>
        <taxon>Aminobacter</taxon>
    </lineage>
</organism>
<keyword evidence="1" id="KW-0732">Signal</keyword>
<dbReference type="RefSeq" id="WP_154384519.1">
    <property type="nucleotide sequence ID" value="NZ_JACJHY010000003.1"/>
</dbReference>
<feature type="signal peptide" evidence="1">
    <location>
        <begin position="1"/>
        <end position="24"/>
    </location>
</feature>
<reference evidence="2 3" key="1">
    <citation type="submission" date="2020-08" db="EMBL/GenBank/DDBJ databases">
        <title>Genomic Encyclopedia of Type Strains, Phase IV (KMG-IV): sequencing the most valuable type-strain genomes for metagenomic binning, comparative biology and taxonomic classification.</title>
        <authorList>
            <person name="Goeker M."/>
        </authorList>
    </citation>
    <scope>NUCLEOTIDE SEQUENCE [LARGE SCALE GENOMIC DNA]</scope>
    <source>
        <strain evidence="2 3">DSM 17455</strain>
    </source>
</reference>
<evidence type="ECO:0000313" key="2">
    <source>
        <dbReference type="EMBL" id="MBA9019105.1"/>
    </source>
</evidence>
<comment type="caution">
    <text evidence="2">The sequence shown here is derived from an EMBL/GenBank/DDBJ whole genome shotgun (WGS) entry which is preliminary data.</text>
</comment>
<gene>
    <name evidence="2" type="ORF">HNQ97_001095</name>
</gene>